<protein>
    <submittedName>
        <fullName evidence="1">Uncharacterized protein</fullName>
    </submittedName>
</protein>
<reference evidence="1" key="2">
    <citation type="submission" date="2017-07" db="EMBL/GenBank/DDBJ databases">
        <title>WGS assembly of Populus trichocarpa.</title>
        <authorList>
            <person name="Tuskan G."/>
            <person name="Difazio S."/>
            <person name="Jansson S."/>
            <person name="Bohlmann J."/>
            <person name="Grigoriev I."/>
            <person name="Hellsten U."/>
            <person name="Putnam N."/>
            <person name="Ralph S."/>
            <person name="Rombauts S."/>
            <person name="Salamov A."/>
            <person name="Schein J."/>
            <person name="Sterck L."/>
            <person name="Aerts A."/>
            <person name="Bhalerao R."/>
            <person name="Bhalerao R."/>
            <person name="Blaudez D."/>
            <person name="Boerjan W."/>
            <person name="Brun A."/>
            <person name="Brunner A."/>
            <person name="Busov V."/>
            <person name="Campbell M."/>
            <person name="Carlson J."/>
            <person name="Chalot M."/>
            <person name="Chapman J."/>
            <person name="Chen G."/>
            <person name="Cooper D."/>
            <person name="Coutinho P."/>
            <person name="Couturier J."/>
            <person name="Covert S."/>
            <person name="Cronk Q."/>
            <person name="Cunningham R."/>
            <person name="Davis J."/>
            <person name="Degroeve S."/>
            <person name="Dejardin A."/>
            <person name="Depamphilis C."/>
            <person name="Detter J."/>
            <person name="Dirks B."/>
            <person name="Dubchak I."/>
            <person name="Duplessis S."/>
            <person name="Ehlting J."/>
            <person name="Ellis B."/>
            <person name="Gendler K."/>
            <person name="Goodstein D."/>
            <person name="Gribskov M."/>
            <person name="Grimwood J."/>
            <person name="Groover A."/>
            <person name="Gunter L."/>
            <person name="Hamberger B."/>
            <person name="Heinze B."/>
            <person name="Helariutta Y."/>
            <person name="Henrissat B."/>
            <person name="Holligan D."/>
            <person name="Holt R."/>
            <person name="Huang W."/>
            <person name="Islam-Faridi N."/>
            <person name="Jones S."/>
            <person name="Jones-Rhoades M."/>
            <person name="Jorgensen R."/>
            <person name="Joshi C."/>
            <person name="Kangasjarvi J."/>
            <person name="Karlsson J."/>
            <person name="Kelleher C."/>
            <person name="Kirkpatrick R."/>
            <person name="Kirst M."/>
            <person name="Kohler A."/>
            <person name="Kalluri U."/>
            <person name="Larimer F."/>
            <person name="Leebens-Mack J."/>
            <person name="Leple J."/>
            <person name="Locascio P."/>
            <person name="Lou Y."/>
            <person name="Lucas S."/>
            <person name="Martin F."/>
            <person name="Montanini B."/>
            <person name="Napoli C."/>
            <person name="Nelson D."/>
            <person name="Nelson C."/>
            <person name="Nieminen K."/>
            <person name="Nilsson O."/>
            <person name="Pereda V."/>
            <person name="Peter G."/>
            <person name="Philippe R."/>
            <person name="Pilate G."/>
            <person name="Poliakov A."/>
            <person name="Razumovskaya J."/>
            <person name="Richardson P."/>
            <person name="Rinaldi C."/>
            <person name="Ritland K."/>
            <person name="Rouze P."/>
            <person name="Ryaboy D."/>
            <person name="Schmutz J."/>
            <person name="Schrader J."/>
            <person name="Segerman B."/>
            <person name="Shin H."/>
            <person name="Siddiqui A."/>
            <person name="Sterky F."/>
            <person name="Terry A."/>
            <person name="Tsai C."/>
            <person name="Uberbacher E."/>
            <person name="Unneberg P."/>
            <person name="Vahala J."/>
            <person name="Wall K."/>
            <person name="Wessler S."/>
            <person name="Yang G."/>
            <person name="Yin T."/>
            <person name="Douglas C."/>
            <person name="Marra M."/>
            <person name="Sandberg G."/>
            <person name="Van De Peer Y."/>
            <person name="Rokhsar D."/>
        </authorList>
    </citation>
    <scope>NUCLEOTIDE SEQUENCE</scope>
    <source>
        <strain evidence="1">Nisqually-1</strain>
    </source>
</reference>
<keyword evidence="2" id="KW-1185">Reference proteome</keyword>
<proteinExistence type="predicted"/>
<dbReference type="InParanoid" id="A0A3N7F1U6"/>
<sequence length="128" mass="15071">MNDCRKRKEIADMETVLKAPMNSTMLINSYEVVSYAVWFVKMKDCTASFKEAKIFHVSNVTLNSQDSKFRVGRFQLQVLSVGFLNIWSPNLHKMPRGSIGLCLKLLHAEFQSRKLKLKRWRMWILYRP</sequence>
<evidence type="ECO:0000313" key="2">
    <source>
        <dbReference type="Proteomes" id="UP000006729"/>
    </source>
</evidence>
<accession>A0A3N7F1U6</accession>
<reference evidence="1 2" key="1">
    <citation type="journal article" date="2006" name="Science">
        <title>The genome of black cottonwood, Populus trichocarpa (Torr. &amp; Gray).</title>
        <authorList>
            <person name="Tuskan G.A."/>
            <person name="Difazio S."/>
            <person name="Jansson S."/>
            <person name="Bohlmann J."/>
            <person name="Grigoriev I."/>
            <person name="Hellsten U."/>
            <person name="Putnam N."/>
            <person name="Ralph S."/>
            <person name="Rombauts S."/>
            <person name="Salamov A."/>
            <person name="Schein J."/>
            <person name="Sterck L."/>
            <person name="Aerts A."/>
            <person name="Bhalerao R.R."/>
            <person name="Bhalerao R.P."/>
            <person name="Blaudez D."/>
            <person name="Boerjan W."/>
            <person name="Brun A."/>
            <person name="Brunner A."/>
            <person name="Busov V."/>
            <person name="Campbell M."/>
            <person name="Carlson J."/>
            <person name="Chalot M."/>
            <person name="Chapman J."/>
            <person name="Chen G.L."/>
            <person name="Cooper D."/>
            <person name="Coutinho P.M."/>
            <person name="Couturier J."/>
            <person name="Covert S."/>
            <person name="Cronk Q."/>
            <person name="Cunningham R."/>
            <person name="Davis J."/>
            <person name="Degroeve S."/>
            <person name="Dejardin A."/>
            <person name="Depamphilis C."/>
            <person name="Detter J."/>
            <person name="Dirks B."/>
            <person name="Dubchak I."/>
            <person name="Duplessis S."/>
            <person name="Ehlting J."/>
            <person name="Ellis B."/>
            <person name="Gendler K."/>
            <person name="Goodstein D."/>
            <person name="Gribskov M."/>
            <person name="Grimwood J."/>
            <person name="Groover A."/>
            <person name="Gunter L."/>
            <person name="Hamberger B."/>
            <person name="Heinze B."/>
            <person name="Helariutta Y."/>
            <person name="Henrissat B."/>
            <person name="Holligan D."/>
            <person name="Holt R."/>
            <person name="Huang W."/>
            <person name="Islam-Faridi N."/>
            <person name="Jones S."/>
            <person name="Jones-Rhoades M."/>
            <person name="Jorgensen R."/>
            <person name="Joshi C."/>
            <person name="Kangasjarvi J."/>
            <person name="Karlsson J."/>
            <person name="Kelleher C."/>
            <person name="Kirkpatrick R."/>
            <person name="Kirst M."/>
            <person name="Kohler A."/>
            <person name="Kalluri U."/>
            <person name="Larimer F."/>
            <person name="Leebens-Mack J."/>
            <person name="Leple J.C."/>
            <person name="Locascio P."/>
            <person name="Lou Y."/>
            <person name="Lucas S."/>
            <person name="Martin F."/>
            <person name="Montanini B."/>
            <person name="Napoli C."/>
            <person name="Nelson D.R."/>
            <person name="Nelson C."/>
            <person name="Nieminen K."/>
            <person name="Nilsson O."/>
            <person name="Pereda V."/>
            <person name="Peter G."/>
            <person name="Philippe R."/>
            <person name="Pilate G."/>
            <person name="Poliakov A."/>
            <person name="Razumovskaya J."/>
            <person name="Richardson P."/>
            <person name="Rinaldi C."/>
            <person name="Ritland K."/>
            <person name="Rouze P."/>
            <person name="Ryaboy D."/>
            <person name="Schmutz J."/>
            <person name="Schrader J."/>
            <person name="Segerman B."/>
            <person name="Shin H."/>
            <person name="Siddiqui A."/>
            <person name="Sterky F."/>
            <person name="Terry A."/>
            <person name="Tsai C.J."/>
            <person name="Uberbacher E."/>
            <person name="Unneberg P."/>
            <person name="Vahala J."/>
            <person name="Wall K."/>
            <person name="Wessler S."/>
            <person name="Yang G."/>
            <person name="Yin T."/>
            <person name="Douglas C."/>
            <person name="Marra M."/>
            <person name="Sandberg G."/>
            <person name="Van de Peer Y."/>
            <person name="Rokhsar D."/>
        </authorList>
    </citation>
    <scope>NUCLEOTIDE SEQUENCE [LARGE SCALE GENOMIC DNA]</scope>
    <source>
        <strain evidence="2">cv. Nisqually</strain>
        <strain evidence="1">Nisqually-1</strain>
    </source>
</reference>
<evidence type="ECO:0000313" key="1">
    <source>
        <dbReference type="EMBL" id="RQO90442.1"/>
    </source>
</evidence>
<dbReference type="Proteomes" id="UP000006729">
    <property type="component" value="Chromosome 5"/>
</dbReference>
<organism evidence="1 2">
    <name type="scientific">Populus trichocarpa</name>
    <name type="common">Western balsam poplar</name>
    <name type="synonym">Populus balsamifera subsp. trichocarpa</name>
    <dbReference type="NCBI Taxonomy" id="3694"/>
    <lineage>
        <taxon>Eukaryota</taxon>
        <taxon>Viridiplantae</taxon>
        <taxon>Streptophyta</taxon>
        <taxon>Embryophyta</taxon>
        <taxon>Tracheophyta</taxon>
        <taxon>Spermatophyta</taxon>
        <taxon>Magnoliopsida</taxon>
        <taxon>eudicotyledons</taxon>
        <taxon>Gunneridae</taxon>
        <taxon>Pentapetalae</taxon>
        <taxon>rosids</taxon>
        <taxon>fabids</taxon>
        <taxon>Malpighiales</taxon>
        <taxon>Salicaceae</taxon>
        <taxon>Saliceae</taxon>
        <taxon>Populus</taxon>
    </lineage>
</organism>
<dbReference type="AlphaFoldDB" id="A0A3N7F1U6"/>
<name>A0A3N7F1U6_POPTR</name>
<gene>
    <name evidence="1" type="ORF">POPTR_005G126801</name>
</gene>
<dbReference type="EMBL" id="CM009294">
    <property type="protein sequence ID" value="RQO90441.1"/>
    <property type="molecule type" value="Genomic_DNA"/>
</dbReference>
<dbReference type="EMBL" id="CM009294">
    <property type="protein sequence ID" value="RQO90442.1"/>
    <property type="molecule type" value="Genomic_DNA"/>
</dbReference>